<gene>
    <name evidence="1" type="ORF">OCV77_11625</name>
</gene>
<dbReference type="EMBL" id="JAOQKJ010000009">
    <property type="protein sequence ID" value="MCU6745132.1"/>
    <property type="molecule type" value="Genomic_DNA"/>
</dbReference>
<comment type="caution">
    <text evidence="1">The sequence shown here is derived from an EMBL/GenBank/DDBJ whole genome shotgun (WGS) entry which is preliminary data.</text>
</comment>
<organism evidence="1 2">
    <name type="scientific">Suilimivivens aceti</name>
    <dbReference type="NCBI Taxonomy" id="2981774"/>
    <lineage>
        <taxon>Bacteria</taxon>
        <taxon>Bacillati</taxon>
        <taxon>Bacillota</taxon>
        <taxon>Clostridia</taxon>
        <taxon>Lachnospirales</taxon>
        <taxon>Lachnospiraceae</taxon>
        <taxon>Suilimivivens</taxon>
    </lineage>
</organism>
<proteinExistence type="predicted"/>
<evidence type="ECO:0000313" key="1">
    <source>
        <dbReference type="EMBL" id="MCU6745132.1"/>
    </source>
</evidence>
<evidence type="ECO:0000313" key="2">
    <source>
        <dbReference type="Proteomes" id="UP001652432"/>
    </source>
</evidence>
<protein>
    <submittedName>
        <fullName evidence="1">Uncharacterized protein</fullName>
    </submittedName>
</protein>
<dbReference type="RefSeq" id="WP_262575229.1">
    <property type="nucleotide sequence ID" value="NZ_JAOQKJ010000009.1"/>
</dbReference>
<accession>A0ABT2T4I6</accession>
<name>A0ABT2T4I6_9FIRM</name>
<dbReference type="Proteomes" id="UP001652432">
    <property type="component" value="Unassembled WGS sequence"/>
</dbReference>
<sequence>MQKKQINKEIIHKFRMKLRTLKLEDKLDVFPIENTFTRRQRYWIDGQTGKAFFKVHMWDLNSLEEYELEQEINARISAARAYFQM</sequence>
<keyword evidence="2" id="KW-1185">Reference proteome</keyword>
<reference evidence="1 2" key="1">
    <citation type="journal article" date="2021" name="ISME Commun">
        <title>Automated analysis of genomic sequences facilitates high-throughput and comprehensive description of bacteria.</title>
        <authorList>
            <person name="Hitch T.C.A."/>
        </authorList>
    </citation>
    <scope>NUCLEOTIDE SEQUENCE [LARGE SCALE GENOMIC DNA]</scope>
    <source>
        <strain evidence="1 2">Sanger_18</strain>
    </source>
</reference>